<feature type="compositionally biased region" description="Low complexity" evidence="1">
    <location>
        <begin position="203"/>
        <end position="214"/>
    </location>
</feature>
<dbReference type="AlphaFoldDB" id="A0A0L0D9B4"/>
<feature type="region of interest" description="Disordered" evidence="1">
    <location>
        <begin position="243"/>
        <end position="314"/>
    </location>
</feature>
<feature type="region of interest" description="Disordered" evidence="1">
    <location>
        <begin position="130"/>
        <end position="154"/>
    </location>
</feature>
<feature type="compositionally biased region" description="Low complexity" evidence="1">
    <location>
        <begin position="243"/>
        <end position="268"/>
    </location>
</feature>
<organism evidence="2 3">
    <name type="scientific">Thecamonas trahens ATCC 50062</name>
    <dbReference type="NCBI Taxonomy" id="461836"/>
    <lineage>
        <taxon>Eukaryota</taxon>
        <taxon>Apusozoa</taxon>
        <taxon>Apusomonadida</taxon>
        <taxon>Apusomonadidae</taxon>
        <taxon>Thecamonas</taxon>
    </lineage>
</organism>
<feature type="compositionally biased region" description="Polar residues" evidence="1">
    <location>
        <begin position="215"/>
        <end position="225"/>
    </location>
</feature>
<feature type="compositionally biased region" description="Low complexity" evidence="1">
    <location>
        <begin position="144"/>
        <end position="154"/>
    </location>
</feature>
<name>A0A0L0D9B4_THETB</name>
<evidence type="ECO:0000256" key="1">
    <source>
        <dbReference type="SAM" id="MobiDB-lite"/>
    </source>
</evidence>
<accession>A0A0L0D9B4</accession>
<feature type="region of interest" description="Disordered" evidence="1">
    <location>
        <begin position="171"/>
        <end position="228"/>
    </location>
</feature>
<protein>
    <submittedName>
        <fullName evidence="2">Uncharacterized protein</fullName>
    </submittedName>
</protein>
<feature type="compositionally biased region" description="Pro residues" evidence="1">
    <location>
        <begin position="269"/>
        <end position="286"/>
    </location>
</feature>
<keyword evidence="3" id="KW-1185">Reference proteome</keyword>
<sequence>MLDSGLWEAFFVPPADIFRCPHDGCTWTSSVPDFQGRMAGVSRHLRSFRVHGQHVRSQNPISCAVCLELVASGEWEDELVHLGRATVFAASVCTPDDVADAKLHGEDDLPLRIVEPNGEPAIASLYHISQVPAPPNSQPPPPSTSSVPPSASGPITFSSPVTSFASTASAASTATPTAPSTAFVPLSNSLKRKRSDPPPLLHAASAATAGASASDLRSNNANKSGPSIIGRNVIFAPKKKAKTSATSTVSTAAPSAELPPTEATSIAPASPPADPAPVDPPLPPSSSPQDATGVSQKALAMAMAKAQKSRAKAQKSRANANAKHTAAHTYIDAVPTASRSMHECPHAGCSWKSSPTRSVAEQFFELQLHNVDLDQHRVHVAEAGADCAVCHKLVSGGIWLDDLSAADIDPNFACRHAGCDWVASMTSPIPEEIQVIRHEIDMALHLEHIGQPCTRCARLYAARIWEPRR</sequence>
<feature type="compositionally biased region" description="Low complexity" evidence="1">
    <location>
        <begin position="296"/>
        <end position="306"/>
    </location>
</feature>
<feature type="compositionally biased region" description="Pro residues" evidence="1">
    <location>
        <begin position="132"/>
        <end position="143"/>
    </location>
</feature>
<dbReference type="Proteomes" id="UP000054408">
    <property type="component" value="Unassembled WGS sequence"/>
</dbReference>
<evidence type="ECO:0000313" key="3">
    <source>
        <dbReference type="Proteomes" id="UP000054408"/>
    </source>
</evidence>
<feature type="compositionally biased region" description="Low complexity" evidence="1">
    <location>
        <begin position="171"/>
        <end position="185"/>
    </location>
</feature>
<reference evidence="2 3" key="1">
    <citation type="submission" date="2010-05" db="EMBL/GenBank/DDBJ databases">
        <title>The Genome Sequence of Thecamonas trahens ATCC 50062.</title>
        <authorList>
            <consortium name="The Broad Institute Genome Sequencing Platform"/>
            <person name="Russ C."/>
            <person name="Cuomo C."/>
            <person name="Shea T."/>
            <person name="Young S.K."/>
            <person name="Zeng Q."/>
            <person name="Koehrsen M."/>
            <person name="Haas B."/>
            <person name="Borodovsky M."/>
            <person name="Guigo R."/>
            <person name="Alvarado L."/>
            <person name="Berlin A."/>
            <person name="Bochicchio J."/>
            <person name="Borenstein D."/>
            <person name="Chapman S."/>
            <person name="Chen Z."/>
            <person name="Freedman E."/>
            <person name="Gellesch M."/>
            <person name="Goldberg J."/>
            <person name="Griggs A."/>
            <person name="Gujja S."/>
            <person name="Heilman E."/>
            <person name="Heiman D."/>
            <person name="Hepburn T."/>
            <person name="Howarth C."/>
            <person name="Jen D."/>
            <person name="Larson L."/>
            <person name="Mehta T."/>
            <person name="Park D."/>
            <person name="Pearson M."/>
            <person name="Roberts A."/>
            <person name="Saif S."/>
            <person name="Shenoy N."/>
            <person name="Sisk P."/>
            <person name="Stolte C."/>
            <person name="Sykes S."/>
            <person name="Thomson T."/>
            <person name="Walk T."/>
            <person name="White J."/>
            <person name="Yandava C."/>
            <person name="Burger G."/>
            <person name="Gray M.W."/>
            <person name="Holland P.W.H."/>
            <person name="King N."/>
            <person name="Lang F.B.F."/>
            <person name="Roger A.J."/>
            <person name="Ruiz-Trillo I."/>
            <person name="Lander E."/>
            <person name="Nusbaum C."/>
        </authorList>
    </citation>
    <scope>NUCLEOTIDE SEQUENCE [LARGE SCALE GENOMIC DNA]</scope>
    <source>
        <strain evidence="2 3">ATCC 50062</strain>
    </source>
</reference>
<dbReference type="EMBL" id="GL349449">
    <property type="protein sequence ID" value="KNC47893.1"/>
    <property type="molecule type" value="Genomic_DNA"/>
</dbReference>
<proteinExistence type="predicted"/>
<evidence type="ECO:0000313" key="2">
    <source>
        <dbReference type="EMBL" id="KNC47893.1"/>
    </source>
</evidence>
<dbReference type="GeneID" id="25563686"/>
<dbReference type="RefSeq" id="XP_013758915.1">
    <property type="nucleotide sequence ID" value="XM_013903461.1"/>
</dbReference>
<gene>
    <name evidence="2" type="ORF">AMSG_04124</name>
</gene>